<feature type="domain" description="Peroxisomal membrane protein PEX14 central plants" evidence="3">
    <location>
        <begin position="105"/>
        <end position="187"/>
    </location>
</feature>
<dbReference type="Pfam" id="PF23020">
    <property type="entry name" value="PEX14-like_2nd"/>
    <property type="match status" value="1"/>
</dbReference>
<comment type="similarity">
    <text evidence="1">Belongs to the peroxin-14 family.</text>
</comment>
<dbReference type="GO" id="GO:0005102">
    <property type="term" value="F:signaling receptor binding"/>
    <property type="evidence" value="ECO:0007669"/>
    <property type="project" value="TreeGrafter"/>
</dbReference>
<dbReference type="InterPro" id="IPR054154">
    <property type="entry name" value="PEX14-like_M_plants"/>
</dbReference>
<comment type="function">
    <text evidence="1">Component of the PEX13-PEX14 docking complex, a translocon channel that specifically mediates the import of peroxisomal cargo proteins bound to PEX5 receptor. The PEX13-PEX14 docking complex forms a large import pore which can be opened to a diameter of about 9 nm. Mechanistically, PEX5 receptor along with cargo proteins associates with the PEX14 subunit of the PEX13-PEX14 docking complex in the cytosol, leading to the insertion of the receptor into the organelle membrane with the concomitant translocation of the cargo into the peroxisome matrix.</text>
</comment>
<keyword evidence="2" id="KW-0812">Transmembrane</keyword>
<evidence type="ECO:0000256" key="2">
    <source>
        <dbReference type="SAM" id="Phobius"/>
    </source>
</evidence>
<name>A0A2N9IXK3_FAGSY</name>
<comment type="subcellular location">
    <subcellularLocation>
        <location evidence="1">Peroxisome membrane</location>
    </subcellularLocation>
</comment>
<dbReference type="GO" id="GO:0016560">
    <property type="term" value="P:protein import into peroxisome matrix, docking"/>
    <property type="evidence" value="ECO:0007669"/>
    <property type="project" value="UniProtKB-UniRule"/>
</dbReference>
<dbReference type="PANTHER" id="PTHR23058:SF0">
    <property type="entry name" value="PEROXISOMAL MEMBRANE PROTEIN PEX14"/>
    <property type="match status" value="1"/>
</dbReference>
<keyword evidence="2" id="KW-1133">Transmembrane helix</keyword>
<keyword evidence="1" id="KW-0813">Transport</keyword>
<keyword evidence="1" id="KW-0576">Peroxisome</keyword>
<accession>A0A2N9IXK3</accession>
<protein>
    <recommendedName>
        <fullName evidence="1">Peroxisomal membrane protein PEX14</fullName>
    </recommendedName>
    <alternativeName>
        <fullName evidence="1">Peroxin-14</fullName>
    </alternativeName>
</protein>
<dbReference type="GO" id="GO:0005778">
    <property type="term" value="C:peroxisomal membrane"/>
    <property type="evidence" value="ECO:0007669"/>
    <property type="project" value="UniProtKB-SubCell"/>
</dbReference>
<gene>
    <name evidence="4" type="ORF">FSB_LOCUS57988</name>
</gene>
<dbReference type="InterPro" id="IPR025655">
    <property type="entry name" value="PEX14"/>
</dbReference>
<dbReference type="AlphaFoldDB" id="A0A2N9IXK3"/>
<proteinExistence type="inferred from homology"/>
<evidence type="ECO:0000256" key="1">
    <source>
        <dbReference type="RuleBase" id="RU367032"/>
    </source>
</evidence>
<dbReference type="EMBL" id="OIVN01006302">
    <property type="protein sequence ID" value="SPD30106.1"/>
    <property type="molecule type" value="Genomic_DNA"/>
</dbReference>
<evidence type="ECO:0000259" key="3">
    <source>
        <dbReference type="Pfam" id="PF23020"/>
    </source>
</evidence>
<sequence length="193" mass="20496">MQETILSVLSDKKKSEEGKEEEELELVSHLLDLALAEKLDDLNRVAAVVSRLGKKCSEPALQGWTSEAIIKHSVTDPGTNYAVCSSCSSQYHFLSAVPISLVSCCFAVGILAVSGAGTAVLIKNSIVPRLKSWIRKVVLEEENDLVKKIDSKPSLAEEAAAAAKAAAAAAADVAKASQEMLNSRNEGGFILDL</sequence>
<feature type="transmembrane region" description="Helical" evidence="2">
    <location>
        <begin position="99"/>
        <end position="122"/>
    </location>
</feature>
<dbReference type="GO" id="GO:1990429">
    <property type="term" value="C:peroxisomal importomer complex"/>
    <property type="evidence" value="ECO:0007669"/>
    <property type="project" value="TreeGrafter"/>
</dbReference>
<organism evidence="4">
    <name type="scientific">Fagus sylvatica</name>
    <name type="common">Beechnut</name>
    <dbReference type="NCBI Taxonomy" id="28930"/>
    <lineage>
        <taxon>Eukaryota</taxon>
        <taxon>Viridiplantae</taxon>
        <taxon>Streptophyta</taxon>
        <taxon>Embryophyta</taxon>
        <taxon>Tracheophyta</taxon>
        <taxon>Spermatophyta</taxon>
        <taxon>Magnoliopsida</taxon>
        <taxon>eudicotyledons</taxon>
        <taxon>Gunneridae</taxon>
        <taxon>Pentapetalae</taxon>
        <taxon>rosids</taxon>
        <taxon>fabids</taxon>
        <taxon>Fagales</taxon>
        <taxon>Fagaceae</taxon>
        <taxon>Fagus</taxon>
    </lineage>
</organism>
<keyword evidence="1" id="KW-0653">Protein transport</keyword>
<dbReference type="PANTHER" id="PTHR23058">
    <property type="entry name" value="PEROXISOMAL MEMBRANE PROTEIN PEX14"/>
    <property type="match status" value="1"/>
</dbReference>
<evidence type="ECO:0000313" key="4">
    <source>
        <dbReference type="EMBL" id="SPD30106.1"/>
    </source>
</evidence>
<reference evidence="4" key="1">
    <citation type="submission" date="2018-02" db="EMBL/GenBank/DDBJ databases">
        <authorList>
            <person name="Cohen D.B."/>
            <person name="Kent A.D."/>
        </authorList>
    </citation>
    <scope>NUCLEOTIDE SEQUENCE</scope>
</reference>
<keyword evidence="1 2" id="KW-0472">Membrane</keyword>